<keyword evidence="5" id="KW-0963">Cytoplasm</keyword>
<dbReference type="SUPFAM" id="SSF52913">
    <property type="entry name" value="RNA 3'-terminal phosphate cyclase, RPTC, insert domain"/>
    <property type="match status" value="1"/>
</dbReference>
<evidence type="ECO:0000259" key="8">
    <source>
        <dbReference type="Pfam" id="PF05189"/>
    </source>
</evidence>
<evidence type="ECO:0000256" key="3">
    <source>
        <dbReference type="ARBA" id="ARBA00022741"/>
    </source>
</evidence>
<name>A0A9D0YQ59_AQUAO</name>
<feature type="domain" description="RNA 3'-terminal phosphate cyclase insert" evidence="8">
    <location>
        <begin position="199"/>
        <end position="294"/>
    </location>
</feature>
<dbReference type="Pfam" id="PF01137">
    <property type="entry name" value="RTC"/>
    <property type="match status" value="1"/>
</dbReference>
<sequence>MSPIVIDGSIGEGGGQILRTALLMSALLTLPVEIKNIRIKRKPKGLKKQHLGVIKALKYITNAKVEGDYEGSTSLVFEPKTLKSGAYRINLETAGSISLFFQTILPLSFFVPKRFLIAVKGGTDVENAPTVDWVQNVFLPLLKPLANGVSFRVIRRGFYPEGGGFVSLQVESKLQYPLYGLDEIRTFARPHLKIEKNSQGRIEEIRGISVAHKHLQERKVAERQRLGAIEYIKEKLGRKASISNFYLDADCLGTSLTLWITDDKGNILGSDSKGKKGKLAEIVGKEAAEQLIEDWESGATVDRHLADHIIPILAIVGGTIKVPQFTSHLMTNIEVVKHFVGDIFEIDKSERLVRATLK</sequence>
<dbReference type="PANTHER" id="PTHR11096:SF0">
    <property type="entry name" value="RNA 3'-TERMINAL PHOSPHATE CYCLASE"/>
    <property type="match status" value="1"/>
</dbReference>
<comment type="caution">
    <text evidence="9">The sequence shown here is derived from an EMBL/GenBank/DDBJ whole genome shotgun (WGS) entry which is preliminary data.</text>
</comment>
<dbReference type="GO" id="GO:0003963">
    <property type="term" value="F:RNA-3'-phosphate cyclase activity"/>
    <property type="evidence" value="ECO:0007669"/>
    <property type="project" value="UniProtKB-UniRule"/>
</dbReference>
<comment type="function">
    <text evidence="5">Catalyzes the conversion of 3'-phosphate to a 2',3'-cyclic phosphodiester at the end of RNA. The mechanism of action of the enzyme occurs in 3 steps: (A) adenylation of the enzyme by ATP; (B) transfer of adenylate to an RNA-N3'P to produce RNA-N3'PP5'A; (C) and attack of the adjacent 2'-hydroxyl on the 3'-phosphorus in the diester linkage to produce the cyclic end product. The biological role of this enzyme is unknown but it is likely to function in some aspects of cellular RNA processing.</text>
</comment>
<accession>A0A9D0YQ59</accession>
<dbReference type="PIRSF" id="PIRSF005378">
    <property type="entry name" value="RNA3'_term_phos_cycl_euk"/>
    <property type="match status" value="1"/>
</dbReference>
<keyword evidence="5" id="KW-0067">ATP-binding</keyword>
<dbReference type="HAMAP" id="MF_00200">
    <property type="entry name" value="RTC"/>
    <property type="match status" value="1"/>
</dbReference>
<keyword evidence="3 5" id="KW-0547">Nucleotide-binding</keyword>
<organism evidence="9 10">
    <name type="scientific">Aquifex aeolicus</name>
    <dbReference type="NCBI Taxonomy" id="63363"/>
    <lineage>
        <taxon>Bacteria</taxon>
        <taxon>Pseudomonadati</taxon>
        <taxon>Aquificota</taxon>
        <taxon>Aquificia</taxon>
        <taxon>Aquificales</taxon>
        <taxon>Aquificaceae</taxon>
        <taxon>Aquifex</taxon>
    </lineage>
</organism>
<evidence type="ECO:0000313" key="10">
    <source>
        <dbReference type="Proteomes" id="UP000606463"/>
    </source>
</evidence>
<dbReference type="Gene3D" id="3.30.360.20">
    <property type="entry name" value="RNA 3'-terminal phosphate cyclase, insert domain"/>
    <property type="match status" value="1"/>
</dbReference>
<reference evidence="9" key="1">
    <citation type="journal article" date="2020" name="ISME J.">
        <title>Gammaproteobacteria mediating utilization of methyl-, sulfur- and petroleum organic compounds in deep ocean hydrothermal plumes.</title>
        <authorList>
            <person name="Zhou Z."/>
            <person name="Liu Y."/>
            <person name="Pan J."/>
            <person name="Cron B.R."/>
            <person name="Toner B.M."/>
            <person name="Anantharaman K."/>
            <person name="Breier J.A."/>
            <person name="Dick G.J."/>
            <person name="Li M."/>
        </authorList>
    </citation>
    <scope>NUCLEOTIDE SEQUENCE</scope>
    <source>
        <strain evidence="9">SZUA-1501</strain>
    </source>
</reference>
<dbReference type="InterPro" id="IPR013791">
    <property type="entry name" value="RNA3'-term_phos_cycl_insert"/>
</dbReference>
<dbReference type="InterPro" id="IPR000228">
    <property type="entry name" value="RNA3'_term_phos_cyc"/>
</dbReference>
<comment type="catalytic activity">
    <reaction evidence="4 5">
        <text>a 3'-end 3'-phospho-ribonucleotide-RNA + ATP = a 3'-end 2',3'-cyclophospho-ribonucleotide-RNA + AMP + diphosphate</text>
        <dbReference type="Rhea" id="RHEA:23976"/>
        <dbReference type="Rhea" id="RHEA-COMP:10463"/>
        <dbReference type="Rhea" id="RHEA-COMP:10464"/>
        <dbReference type="ChEBI" id="CHEBI:30616"/>
        <dbReference type="ChEBI" id="CHEBI:33019"/>
        <dbReference type="ChEBI" id="CHEBI:83062"/>
        <dbReference type="ChEBI" id="CHEBI:83064"/>
        <dbReference type="ChEBI" id="CHEBI:456215"/>
        <dbReference type="EC" id="6.5.1.4"/>
    </reaction>
</comment>
<feature type="binding site" evidence="5">
    <location>
        <position position="102"/>
    </location>
    <ligand>
        <name>ATP</name>
        <dbReference type="ChEBI" id="CHEBI:30616"/>
    </ligand>
</feature>
<dbReference type="InterPro" id="IPR036553">
    <property type="entry name" value="RPTC_insert"/>
</dbReference>
<dbReference type="AlphaFoldDB" id="A0A9D0YQ59"/>
<dbReference type="SUPFAM" id="SSF55205">
    <property type="entry name" value="EPT/RTPC-like"/>
    <property type="match status" value="1"/>
</dbReference>
<dbReference type="Pfam" id="PF05189">
    <property type="entry name" value="RTC_insert"/>
    <property type="match status" value="1"/>
</dbReference>
<feature type="active site" description="Tele-AMP-histidine intermediate" evidence="5">
    <location>
        <position position="328"/>
    </location>
</feature>
<dbReference type="InterPro" id="IPR020719">
    <property type="entry name" value="RNA3'_term_phos_cycl-like_CS"/>
</dbReference>
<comment type="similarity">
    <text evidence="1 5">Belongs to the RNA 3'-terminal cyclase family. Type 1 subfamily.</text>
</comment>
<dbReference type="PROSITE" id="PS01287">
    <property type="entry name" value="RTC"/>
    <property type="match status" value="1"/>
</dbReference>
<dbReference type="EMBL" id="DQVE01000048">
    <property type="protein sequence ID" value="HIP98624.1"/>
    <property type="molecule type" value="Genomic_DNA"/>
</dbReference>
<dbReference type="GO" id="GO:0006396">
    <property type="term" value="P:RNA processing"/>
    <property type="evidence" value="ECO:0007669"/>
    <property type="project" value="UniProtKB-UniRule"/>
</dbReference>
<dbReference type="GO" id="GO:0005524">
    <property type="term" value="F:ATP binding"/>
    <property type="evidence" value="ECO:0007669"/>
    <property type="project" value="UniProtKB-KW"/>
</dbReference>
<evidence type="ECO:0000259" key="7">
    <source>
        <dbReference type="Pfam" id="PF01137"/>
    </source>
</evidence>
<evidence type="ECO:0000256" key="5">
    <source>
        <dbReference type="HAMAP-Rule" id="MF_00200"/>
    </source>
</evidence>
<dbReference type="Proteomes" id="UP000606463">
    <property type="component" value="Unassembled WGS sequence"/>
</dbReference>
<dbReference type="InterPro" id="IPR037136">
    <property type="entry name" value="RNA3'_phos_cyclase_dom_sf"/>
</dbReference>
<dbReference type="GO" id="GO:0005737">
    <property type="term" value="C:cytoplasm"/>
    <property type="evidence" value="ECO:0007669"/>
    <property type="project" value="UniProtKB-SubCell"/>
</dbReference>
<evidence type="ECO:0000256" key="1">
    <source>
        <dbReference type="ARBA" id="ARBA00009206"/>
    </source>
</evidence>
<dbReference type="InterPro" id="IPR013792">
    <property type="entry name" value="RNA3'P_cycl/enolpyr_Trfase_a/b"/>
</dbReference>
<dbReference type="EC" id="6.5.1.4" evidence="5 6"/>
<comment type="subcellular location">
    <subcellularLocation>
        <location evidence="5">Cytoplasm</location>
    </subcellularLocation>
</comment>
<dbReference type="PANTHER" id="PTHR11096">
    <property type="entry name" value="RNA 3' TERMINAL PHOSPHATE CYCLASE"/>
    <property type="match status" value="1"/>
</dbReference>
<dbReference type="NCBIfam" id="TIGR03399">
    <property type="entry name" value="RNA_3prim_cycl"/>
    <property type="match status" value="1"/>
</dbReference>
<proteinExistence type="inferred from homology"/>
<dbReference type="InterPro" id="IPR017770">
    <property type="entry name" value="RNA3'_term_phos_cyc_type_1"/>
</dbReference>
<dbReference type="InterPro" id="IPR023797">
    <property type="entry name" value="RNA3'_phos_cyclase_dom"/>
</dbReference>
<keyword evidence="2 5" id="KW-0436">Ligase</keyword>
<evidence type="ECO:0000313" key="9">
    <source>
        <dbReference type="EMBL" id="HIP98624.1"/>
    </source>
</evidence>
<dbReference type="Gene3D" id="3.65.10.20">
    <property type="entry name" value="RNA 3'-terminal phosphate cyclase domain"/>
    <property type="match status" value="1"/>
</dbReference>
<evidence type="ECO:0000256" key="2">
    <source>
        <dbReference type="ARBA" id="ARBA00022598"/>
    </source>
</evidence>
<gene>
    <name evidence="5" type="primary">rtcA</name>
    <name evidence="9" type="ORF">EYH37_04605</name>
</gene>
<feature type="binding site" evidence="5">
    <location>
        <begin position="304"/>
        <end position="308"/>
    </location>
    <ligand>
        <name>ATP</name>
        <dbReference type="ChEBI" id="CHEBI:30616"/>
    </ligand>
</feature>
<evidence type="ECO:0000256" key="6">
    <source>
        <dbReference type="NCBIfam" id="TIGR03399"/>
    </source>
</evidence>
<protein>
    <recommendedName>
        <fullName evidence="5 6">RNA 3'-terminal phosphate cyclase</fullName>
        <shortName evidence="5">RNA cyclase</shortName>
        <shortName evidence="5">RNA-3'-phosphate cyclase</shortName>
        <ecNumber evidence="5 6">6.5.1.4</ecNumber>
    </recommendedName>
</protein>
<evidence type="ECO:0000256" key="4">
    <source>
        <dbReference type="ARBA" id="ARBA00024481"/>
    </source>
</evidence>
<feature type="domain" description="RNA 3'-terminal phosphate cyclase" evidence="7">
    <location>
        <begin position="10"/>
        <end position="346"/>
    </location>
</feature>